<keyword evidence="3" id="KW-1185">Reference proteome</keyword>
<evidence type="ECO:0000313" key="3">
    <source>
        <dbReference type="Proteomes" id="UP000799424"/>
    </source>
</evidence>
<evidence type="ECO:0000256" key="1">
    <source>
        <dbReference type="SAM" id="MobiDB-lite"/>
    </source>
</evidence>
<dbReference type="EMBL" id="MU006225">
    <property type="protein sequence ID" value="KAF2826621.1"/>
    <property type="molecule type" value="Genomic_DNA"/>
</dbReference>
<evidence type="ECO:0000313" key="2">
    <source>
        <dbReference type="EMBL" id="KAF2826621.1"/>
    </source>
</evidence>
<feature type="region of interest" description="Disordered" evidence="1">
    <location>
        <begin position="1"/>
        <end position="25"/>
    </location>
</feature>
<dbReference type="AlphaFoldDB" id="A0A6A7A038"/>
<dbReference type="Proteomes" id="UP000799424">
    <property type="component" value="Unassembled WGS sequence"/>
</dbReference>
<reference evidence="2" key="1">
    <citation type="journal article" date="2020" name="Stud. Mycol.">
        <title>101 Dothideomycetes genomes: a test case for predicting lifestyles and emergence of pathogens.</title>
        <authorList>
            <person name="Haridas S."/>
            <person name="Albert R."/>
            <person name="Binder M."/>
            <person name="Bloem J."/>
            <person name="Labutti K."/>
            <person name="Salamov A."/>
            <person name="Andreopoulos B."/>
            <person name="Baker S."/>
            <person name="Barry K."/>
            <person name="Bills G."/>
            <person name="Bluhm B."/>
            <person name="Cannon C."/>
            <person name="Castanera R."/>
            <person name="Culley D."/>
            <person name="Daum C."/>
            <person name="Ezra D."/>
            <person name="Gonzalez J."/>
            <person name="Henrissat B."/>
            <person name="Kuo A."/>
            <person name="Liang C."/>
            <person name="Lipzen A."/>
            <person name="Lutzoni F."/>
            <person name="Magnuson J."/>
            <person name="Mondo S."/>
            <person name="Nolan M."/>
            <person name="Ohm R."/>
            <person name="Pangilinan J."/>
            <person name="Park H.-J."/>
            <person name="Ramirez L."/>
            <person name="Alfaro M."/>
            <person name="Sun H."/>
            <person name="Tritt A."/>
            <person name="Yoshinaga Y."/>
            <person name="Zwiers L.-H."/>
            <person name="Turgeon B."/>
            <person name="Goodwin S."/>
            <person name="Spatafora J."/>
            <person name="Crous P."/>
            <person name="Grigoriev I."/>
        </authorList>
    </citation>
    <scope>NUCLEOTIDE SEQUENCE</scope>
    <source>
        <strain evidence="2">CBS 113818</strain>
    </source>
</reference>
<name>A0A6A7A038_9PLEO</name>
<organism evidence="2 3">
    <name type="scientific">Ophiobolus disseminans</name>
    <dbReference type="NCBI Taxonomy" id="1469910"/>
    <lineage>
        <taxon>Eukaryota</taxon>
        <taxon>Fungi</taxon>
        <taxon>Dikarya</taxon>
        <taxon>Ascomycota</taxon>
        <taxon>Pezizomycotina</taxon>
        <taxon>Dothideomycetes</taxon>
        <taxon>Pleosporomycetidae</taxon>
        <taxon>Pleosporales</taxon>
        <taxon>Pleosporineae</taxon>
        <taxon>Phaeosphaeriaceae</taxon>
        <taxon>Ophiobolus</taxon>
    </lineage>
</organism>
<protein>
    <submittedName>
        <fullName evidence="2">Uncharacterized protein</fullName>
    </submittedName>
</protein>
<proteinExistence type="predicted"/>
<sequence>MTSVEARQSSHPYLTPNRASTISTWQSSLPERKLQFSMTSEADAESRKAAVEAYQQLKLSLFSRAGTSAAHQPS</sequence>
<dbReference type="OrthoDB" id="3687409at2759"/>
<accession>A0A6A7A038</accession>
<gene>
    <name evidence="2" type="ORF">CC86DRAFT_369837</name>
</gene>